<dbReference type="GO" id="GO:0016787">
    <property type="term" value="F:hydrolase activity"/>
    <property type="evidence" value="ECO:0007669"/>
    <property type="project" value="UniProtKB-KW"/>
</dbReference>
<sequence>MNRFYDLASLAKPLVTAPLALAFLDLDADRRWTLGFHDRETPLTVRQLLSHTSGLPPWRPFTGEALAIQLRRAVAGHPLLRPATLGLATYSDLNYRLLAELLEGETGVPFSRLGQATGLDPAPWRNPPTEVPEGPDAAAWALATEDPLPSRDRHLPQDANARAGMRGHAGFGAKAPQFREALARWIAAGWADRMATDVAEGESGTRWGLGLQVAFGGDGRFGQLLSRIPAGTGLQVLEDASEAAPTAAPSLQEDPGLPSGWWFHLGYTGPALFYRPSDRSCISLLLHRRGPDGELLEAEELRARRWNALARFVGQSGG</sequence>
<comment type="caution">
    <text evidence="3">The sequence shown here is derived from an EMBL/GenBank/DDBJ whole genome shotgun (WGS) entry which is preliminary data.</text>
</comment>
<dbReference type="InterPro" id="IPR001466">
    <property type="entry name" value="Beta-lactam-related"/>
</dbReference>
<dbReference type="InterPro" id="IPR050789">
    <property type="entry name" value="Diverse_Enzym_Activities"/>
</dbReference>
<dbReference type="EMBL" id="JADKIO010000005">
    <property type="protein sequence ID" value="MBK9795376.1"/>
    <property type="molecule type" value="Genomic_DNA"/>
</dbReference>
<dbReference type="SUPFAM" id="SSF56601">
    <property type="entry name" value="beta-lactamase/transpeptidase-like"/>
    <property type="match status" value="1"/>
</dbReference>
<dbReference type="PANTHER" id="PTHR43283">
    <property type="entry name" value="BETA-LACTAMASE-RELATED"/>
    <property type="match status" value="1"/>
</dbReference>
<keyword evidence="1" id="KW-0378">Hydrolase</keyword>
<dbReference type="AlphaFoldDB" id="A0A9D7XFQ2"/>
<dbReference type="Proteomes" id="UP000886657">
    <property type="component" value="Unassembled WGS sequence"/>
</dbReference>
<dbReference type="Pfam" id="PF00144">
    <property type="entry name" value="Beta-lactamase"/>
    <property type="match status" value="1"/>
</dbReference>
<gene>
    <name evidence="3" type="ORF">IPP58_02560</name>
</gene>
<accession>A0A9D7XFQ2</accession>
<evidence type="ECO:0000256" key="1">
    <source>
        <dbReference type="ARBA" id="ARBA00022801"/>
    </source>
</evidence>
<evidence type="ECO:0000313" key="3">
    <source>
        <dbReference type="EMBL" id="MBK9795376.1"/>
    </source>
</evidence>
<evidence type="ECO:0000259" key="2">
    <source>
        <dbReference type="Pfam" id="PF00144"/>
    </source>
</evidence>
<dbReference type="InterPro" id="IPR012338">
    <property type="entry name" value="Beta-lactam/transpept-like"/>
</dbReference>
<protein>
    <submittedName>
        <fullName evidence="3">Beta-lactamase family protein</fullName>
    </submittedName>
</protein>
<evidence type="ECO:0000313" key="4">
    <source>
        <dbReference type="Proteomes" id="UP000886657"/>
    </source>
</evidence>
<organism evidence="3 4">
    <name type="scientific">Candidatus Geothrix skivensis</name>
    <dbReference type="NCBI Taxonomy" id="2954439"/>
    <lineage>
        <taxon>Bacteria</taxon>
        <taxon>Pseudomonadati</taxon>
        <taxon>Acidobacteriota</taxon>
        <taxon>Holophagae</taxon>
        <taxon>Holophagales</taxon>
        <taxon>Holophagaceae</taxon>
        <taxon>Geothrix</taxon>
    </lineage>
</organism>
<dbReference type="PANTHER" id="PTHR43283:SF11">
    <property type="entry name" value="BETA-LACTAMASE-RELATED DOMAIN-CONTAINING PROTEIN"/>
    <property type="match status" value="1"/>
</dbReference>
<dbReference type="Gene3D" id="3.40.710.10">
    <property type="entry name" value="DD-peptidase/beta-lactamase superfamily"/>
    <property type="match status" value="1"/>
</dbReference>
<proteinExistence type="predicted"/>
<reference evidence="3" key="1">
    <citation type="submission" date="2020-10" db="EMBL/GenBank/DDBJ databases">
        <title>Connecting structure to function with the recovery of over 1000 high-quality activated sludge metagenome-assembled genomes encoding full-length rRNA genes using long-read sequencing.</title>
        <authorList>
            <person name="Singleton C.M."/>
            <person name="Petriglieri F."/>
            <person name="Kristensen J.M."/>
            <person name="Kirkegaard R.H."/>
            <person name="Michaelsen T.Y."/>
            <person name="Andersen M.H."/>
            <person name="Karst S.M."/>
            <person name="Dueholm M.S."/>
            <person name="Nielsen P.H."/>
            <person name="Albertsen M."/>
        </authorList>
    </citation>
    <scope>NUCLEOTIDE SEQUENCE</scope>
    <source>
        <strain evidence="3">Skiv_18-Q3-R9-52_MAXAC.067</strain>
    </source>
</reference>
<feature type="domain" description="Beta-lactamase-related" evidence="2">
    <location>
        <begin position="31"/>
        <end position="301"/>
    </location>
</feature>
<name>A0A9D7XFQ2_9BACT</name>